<feature type="coiled-coil region" evidence="2">
    <location>
        <begin position="123"/>
        <end position="168"/>
    </location>
</feature>
<reference evidence="3 4" key="1">
    <citation type="submission" date="2016-11" db="EMBL/GenBank/DDBJ databases">
        <title>The macronuclear genome of Stentor coeruleus: a giant cell with tiny introns.</title>
        <authorList>
            <person name="Slabodnick M."/>
            <person name="Ruby J.G."/>
            <person name="Reiff S.B."/>
            <person name="Swart E.C."/>
            <person name="Gosai S."/>
            <person name="Prabakaran S."/>
            <person name="Witkowska E."/>
            <person name="Larue G.E."/>
            <person name="Fisher S."/>
            <person name="Freeman R.M."/>
            <person name="Gunawardena J."/>
            <person name="Chu W."/>
            <person name="Stover N.A."/>
            <person name="Gregory B.D."/>
            <person name="Nowacki M."/>
            <person name="Derisi J."/>
            <person name="Roy S.W."/>
            <person name="Marshall W.F."/>
            <person name="Sood P."/>
        </authorList>
    </citation>
    <scope>NUCLEOTIDE SEQUENCE [LARGE SCALE GENOMIC DNA]</scope>
    <source>
        <strain evidence="3">WM001</strain>
    </source>
</reference>
<dbReference type="GO" id="GO:0007346">
    <property type="term" value="P:regulation of mitotic cell cycle"/>
    <property type="evidence" value="ECO:0007669"/>
    <property type="project" value="TreeGrafter"/>
</dbReference>
<dbReference type="PANTHER" id="PTHR14894:SF0">
    <property type="entry name" value="CDK5 REGULATORY SUBUNIT-ASSOCIATED PROTEIN 3"/>
    <property type="match status" value="1"/>
</dbReference>
<dbReference type="OrthoDB" id="287425at2759"/>
<protein>
    <submittedName>
        <fullName evidence="3">Uncharacterized protein</fullName>
    </submittedName>
</protein>
<evidence type="ECO:0000313" key="4">
    <source>
        <dbReference type="Proteomes" id="UP000187209"/>
    </source>
</evidence>
<dbReference type="Pfam" id="PF05600">
    <property type="entry name" value="CDK5RAP3"/>
    <property type="match status" value="1"/>
</dbReference>
<comment type="similarity">
    <text evidence="1">Belongs to the CDK5RAP3 family.</text>
</comment>
<gene>
    <name evidence="3" type="ORF">SteCoe_11490</name>
</gene>
<comment type="caution">
    <text evidence="3">The sequence shown here is derived from an EMBL/GenBank/DDBJ whole genome shotgun (WGS) entry which is preliminary data.</text>
</comment>
<dbReference type="Proteomes" id="UP000187209">
    <property type="component" value="Unassembled WGS sequence"/>
</dbReference>
<evidence type="ECO:0000256" key="1">
    <source>
        <dbReference type="ARBA" id="ARBA00007478"/>
    </source>
</evidence>
<dbReference type="PANTHER" id="PTHR14894">
    <property type="entry name" value="CDK5 REGULATORY SUBUNIT-ASSOCIATED PROTEIN 3"/>
    <property type="match status" value="1"/>
</dbReference>
<sequence>MELIDIKLEQINEWLVLRRKLDKNWSRSLKPIESRQALSLSKLQEDKSLSDLIPEGLQGFLQARAILEKLKNSEKTEKSRNLFGNYNSQLLYDWEYLQKLYEKNNLHLADCAKHLLQLGIYEIPSLKSTLQSYEKQIKDSQNKESALNEEISKKAKSFKEKCKSYNIEGLNLAYELKQTTRKIPEIYTEILAILKSEEFNELLTIYEKMTHENHSSIIYLPTIRRLRDFNSDVNIEKIKDKYCKVIKETMGEESEDDVIEIVEENESEWVIEMIDEGKVIPVIDDDLPLSHKETRSDLQTELAELEGFAEVLGSYSAPISRIFHLFSSLRELILIHEQSGYLDSIIGNLNKSLNHNLHEKLVECQKLQDNLKESIKTTHKQLCELLCFASLLIAHIETSINALFPNISVKIIGETVKDIKHYLT</sequence>
<dbReference type="InterPro" id="IPR008491">
    <property type="entry name" value="CDK5RAP3"/>
</dbReference>
<name>A0A1R2CD19_9CILI</name>
<organism evidence="3 4">
    <name type="scientific">Stentor coeruleus</name>
    <dbReference type="NCBI Taxonomy" id="5963"/>
    <lineage>
        <taxon>Eukaryota</taxon>
        <taxon>Sar</taxon>
        <taxon>Alveolata</taxon>
        <taxon>Ciliophora</taxon>
        <taxon>Postciliodesmatophora</taxon>
        <taxon>Heterotrichea</taxon>
        <taxon>Heterotrichida</taxon>
        <taxon>Stentoridae</taxon>
        <taxon>Stentor</taxon>
    </lineage>
</organism>
<proteinExistence type="inferred from homology"/>
<accession>A0A1R2CD19</accession>
<keyword evidence="4" id="KW-1185">Reference proteome</keyword>
<evidence type="ECO:0000313" key="3">
    <source>
        <dbReference type="EMBL" id="OMJ86860.1"/>
    </source>
</evidence>
<dbReference type="EMBL" id="MPUH01000192">
    <property type="protein sequence ID" value="OMJ86860.1"/>
    <property type="molecule type" value="Genomic_DNA"/>
</dbReference>
<evidence type="ECO:0000256" key="2">
    <source>
        <dbReference type="SAM" id="Coils"/>
    </source>
</evidence>
<dbReference type="AlphaFoldDB" id="A0A1R2CD19"/>
<keyword evidence="2" id="KW-0175">Coiled coil</keyword>
<dbReference type="GO" id="GO:0012505">
    <property type="term" value="C:endomembrane system"/>
    <property type="evidence" value="ECO:0007669"/>
    <property type="project" value="TreeGrafter"/>
</dbReference>